<feature type="transmembrane region" description="Helical" evidence="5">
    <location>
        <begin position="333"/>
        <end position="351"/>
    </location>
</feature>
<evidence type="ECO:0000256" key="4">
    <source>
        <dbReference type="ARBA" id="ARBA00023136"/>
    </source>
</evidence>
<feature type="transmembrane region" description="Helical" evidence="5">
    <location>
        <begin position="414"/>
        <end position="433"/>
    </location>
</feature>
<keyword evidence="4 5" id="KW-0472">Membrane</keyword>
<feature type="transmembrane region" description="Helical" evidence="5">
    <location>
        <begin position="101"/>
        <end position="122"/>
    </location>
</feature>
<feature type="transmembrane region" description="Helical" evidence="5">
    <location>
        <begin position="301"/>
        <end position="321"/>
    </location>
</feature>
<evidence type="ECO:0000256" key="1">
    <source>
        <dbReference type="ARBA" id="ARBA00004141"/>
    </source>
</evidence>
<feature type="transmembrane region" description="Helical" evidence="5">
    <location>
        <begin position="72"/>
        <end position="89"/>
    </location>
</feature>
<gene>
    <name evidence="6" type="primary">yflS</name>
    <name evidence="6" type="ORF">Lqua_2899</name>
    <name evidence="7" type="ORF">NCTC12376_00777</name>
</gene>
<feature type="transmembrane region" description="Helical" evidence="5">
    <location>
        <begin position="224"/>
        <end position="247"/>
    </location>
</feature>
<evidence type="ECO:0000313" key="8">
    <source>
        <dbReference type="Proteomes" id="UP000054639"/>
    </source>
</evidence>
<protein>
    <submittedName>
        <fullName evidence="6">Malate transporter YflS</fullName>
    </submittedName>
    <submittedName>
        <fullName evidence="7">Transporter, divalent anion:Na+ symporter (DASS) family</fullName>
    </submittedName>
</protein>
<feature type="transmembrane region" description="Helical" evidence="5">
    <location>
        <begin position="272"/>
        <end position="295"/>
    </location>
</feature>
<dbReference type="Pfam" id="PF00939">
    <property type="entry name" value="Na_sulph_symp"/>
    <property type="match status" value="1"/>
</dbReference>
<sequence>MYSKQIQRMQLLSHVNDKVVFRTIFGWFTTFICTLVMQIIVQNTLLNATLAHFIVIFSAALGMWVFRLVPESIPAVFIILTTLFFNFNPQHIILSGFMSDSFFLTLSLFAISCVLIKSQLFYRFSLFLLYRLPPNQSLLQKALFGIGALMTPVISVQSARVTLMAPLLDDLVTSSKINPRSTTANALACAGFNGCILLSTIFLTGKSSNSILYAMLSQHQMGQFSWFDWLFAASFPGALLTGLYFIVQSRFFRMNHSVNINKFRLKKELISLGKITIEEWAAIIGITTLLIGLFLTSWHHIPGLLICIAVFFVLFLTGAVEIHEFKTGINWSFLFYLGAIIGIMRYIQNIGIDLWLGNRLGWITDFADGNIVLIIVSIYLISWLCGLILGTMTAPALLFTVIVPVTQKAGINSWLVAFIILMATEAWVFPYQSNYFLCFEELLNKKKNFQLKPLLRFNSCLALLKLGILLSSIPFWYCFKII</sequence>
<reference evidence="6 8" key="1">
    <citation type="submission" date="2015-11" db="EMBL/GenBank/DDBJ databases">
        <title>Genomic analysis of 38 Legionella species identifies large and diverse effector repertoires.</title>
        <authorList>
            <person name="Burstein D."/>
            <person name="Amaro F."/>
            <person name="Zusman T."/>
            <person name="Lifshitz Z."/>
            <person name="Cohen O."/>
            <person name="Gilbert J.A."/>
            <person name="Pupko T."/>
            <person name="Shuman H.A."/>
            <person name="Segal G."/>
        </authorList>
    </citation>
    <scope>NUCLEOTIDE SEQUENCE [LARGE SCALE GENOMIC DNA]</scope>
    <source>
        <strain evidence="6 8">ATCC 49507</strain>
    </source>
</reference>
<feature type="transmembrane region" description="Helical" evidence="5">
    <location>
        <begin position="371"/>
        <end position="402"/>
    </location>
</feature>
<dbReference type="AlphaFoldDB" id="A0A378KQY0"/>
<evidence type="ECO:0000313" key="6">
    <source>
        <dbReference type="EMBL" id="KTD44495.1"/>
    </source>
</evidence>
<dbReference type="GO" id="GO:0022857">
    <property type="term" value="F:transmembrane transporter activity"/>
    <property type="evidence" value="ECO:0007669"/>
    <property type="project" value="InterPro"/>
</dbReference>
<feature type="transmembrane region" description="Helical" evidence="5">
    <location>
        <begin position="20"/>
        <end position="41"/>
    </location>
</feature>
<dbReference type="EMBL" id="UGOW01000001">
    <property type="protein sequence ID" value="STY16983.1"/>
    <property type="molecule type" value="Genomic_DNA"/>
</dbReference>
<keyword evidence="3 5" id="KW-1133">Transmembrane helix</keyword>
<dbReference type="GO" id="GO:0016020">
    <property type="term" value="C:membrane"/>
    <property type="evidence" value="ECO:0007669"/>
    <property type="project" value="UniProtKB-SubCell"/>
</dbReference>
<dbReference type="EMBL" id="LNYR01000042">
    <property type="protein sequence ID" value="KTD44495.1"/>
    <property type="molecule type" value="Genomic_DNA"/>
</dbReference>
<dbReference type="Proteomes" id="UP000054639">
    <property type="component" value="Unassembled WGS sequence"/>
</dbReference>
<proteinExistence type="predicted"/>
<evidence type="ECO:0000313" key="9">
    <source>
        <dbReference type="Proteomes" id="UP000254230"/>
    </source>
</evidence>
<dbReference type="Proteomes" id="UP000254230">
    <property type="component" value="Unassembled WGS sequence"/>
</dbReference>
<keyword evidence="2 5" id="KW-0812">Transmembrane</keyword>
<feature type="transmembrane region" description="Helical" evidence="5">
    <location>
        <begin position="453"/>
        <end position="479"/>
    </location>
</feature>
<keyword evidence="8" id="KW-1185">Reference proteome</keyword>
<comment type="subcellular location">
    <subcellularLocation>
        <location evidence="1">Membrane</location>
        <topology evidence="1">Multi-pass membrane protein</topology>
    </subcellularLocation>
</comment>
<evidence type="ECO:0000256" key="2">
    <source>
        <dbReference type="ARBA" id="ARBA00022692"/>
    </source>
</evidence>
<evidence type="ECO:0000313" key="7">
    <source>
        <dbReference type="EMBL" id="STY16983.1"/>
    </source>
</evidence>
<accession>A0A378KQY0</accession>
<evidence type="ECO:0000256" key="3">
    <source>
        <dbReference type="ARBA" id="ARBA00022989"/>
    </source>
</evidence>
<dbReference type="InterPro" id="IPR001898">
    <property type="entry name" value="SLC13A/DASS"/>
</dbReference>
<organism evidence="7 9">
    <name type="scientific">Legionella quateirensis</name>
    <dbReference type="NCBI Taxonomy" id="45072"/>
    <lineage>
        <taxon>Bacteria</taxon>
        <taxon>Pseudomonadati</taxon>
        <taxon>Pseudomonadota</taxon>
        <taxon>Gammaproteobacteria</taxon>
        <taxon>Legionellales</taxon>
        <taxon>Legionellaceae</taxon>
        <taxon>Legionella</taxon>
    </lineage>
</organism>
<feature type="transmembrane region" description="Helical" evidence="5">
    <location>
        <begin position="184"/>
        <end position="204"/>
    </location>
</feature>
<dbReference type="STRING" id="45072.Lqua_2899"/>
<reference evidence="7 9" key="2">
    <citation type="submission" date="2018-06" db="EMBL/GenBank/DDBJ databases">
        <authorList>
            <consortium name="Pathogen Informatics"/>
            <person name="Doyle S."/>
        </authorList>
    </citation>
    <scope>NUCLEOTIDE SEQUENCE [LARGE SCALE GENOMIC DNA]</scope>
    <source>
        <strain evidence="7 9">NCTC12376</strain>
    </source>
</reference>
<name>A0A378KQY0_9GAMM</name>
<dbReference type="RefSeq" id="WP_058475030.1">
    <property type="nucleotide sequence ID" value="NZ_CAAAIL010000023.1"/>
</dbReference>
<evidence type="ECO:0000256" key="5">
    <source>
        <dbReference type="SAM" id="Phobius"/>
    </source>
</evidence>
<feature type="transmembrane region" description="Helical" evidence="5">
    <location>
        <begin position="48"/>
        <end position="66"/>
    </location>
</feature>